<gene>
    <name evidence="7" type="ORF">GRF29_213g140451</name>
</gene>
<protein>
    <recommendedName>
        <fullName evidence="9">Carotenoid oxygenase</fullName>
    </recommendedName>
</protein>
<evidence type="ECO:0000256" key="4">
    <source>
        <dbReference type="ARBA" id="ARBA00023004"/>
    </source>
</evidence>
<feature type="binding site" evidence="5">
    <location>
        <position position="550"/>
    </location>
    <ligand>
        <name>Fe cation</name>
        <dbReference type="ChEBI" id="CHEBI:24875"/>
        <note>catalytic</note>
    </ligand>
</feature>
<dbReference type="GO" id="GO:0016121">
    <property type="term" value="P:carotene catabolic process"/>
    <property type="evidence" value="ECO:0007669"/>
    <property type="project" value="TreeGrafter"/>
</dbReference>
<proteinExistence type="inferred from homology"/>
<evidence type="ECO:0000313" key="7">
    <source>
        <dbReference type="EMBL" id="KAK3200851.1"/>
    </source>
</evidence>
<dbReference type="EMBL" id="WVTA01000017">
    <property type="protein sequence ID" value="KAK3200851.1"/>
    <property type="molecule type" value="Genomic_DNA"/>
</dbReference>
<comment type="caution">
    <text evidence="7">The sequence shown here is derived from an EMBL/GenBank/DDBJ whole genome shotgun (WGS) entry which is preliminary data.</text>
</comment>
<evidence type="ECO:0000256" key="5">
    <source>
        <dbReference type="PIRSR" id="PIRSR604294-1"/>
    </source>
</evidence>
<feature type="signal peptide" evidence="6">
    <location>
        <begin position="1"/>
        <end position="21"/>
    </location>
</feature>
<feature type="binding site" evidence="5">
    <location>
        <position position="290"/>
    </location>
    <ligand>
        <name>Fe cation</name>
        <dbReference type="ChEBI" id="CHEBI:24875"/>
        <note>catalytic</note>
    </ligand>
</feature>
<sequence>MGKLSVSLALTLALTTKPIFAFHNFNANFLPNLTDSDVSPLNDGAPPEGTNPLVLGFYATTEVIDPVPLEIEGEIPTWVKGSLYRGAQATWDVHNFTSEHWFDGFSRQHRFEIENGTVFYRSRNGSDEVQDFVRETGLYPGGSFGTDPCKAIFGAFEVNFRDASGKQGDKDTNSVAIAHVKDFPGLARNSSNFGPLVNLVVTTDGGNALQQIDTVTLEPIELFQYDGPGFSNPGSSFTAAHPGIGANHEVYNYILDFQGETSMYQVFAIEADGKGRVLANITDAPPAYIHSVSSTENYVIQIIWQSDFGPPPQQGSPVLEFIQPWDPERPTLFYVVDKKRGGVVATFTAPTFFAFHEVNSFEDGNDIVIDLVVFPDNSWLQNAKMNHLRKAGPRNPNINIDLPATFRRFRLQDFLNAHESGDTEAKTELEIPYESGNIELPRINDNFHHKPYRYAYGVHVEKRGFFVDSIIKIDIETQTTKLWIPENNHLPSEPIFVPRPGCDDDEDDGVLLTIAVDSATSRSNLVVIDAKTMVELGRAKMPIVMGYGFHGVWGGA</sequence>
<feature type="binding site" evidence="5">
    <location>
        <position position="241"/>
    </location>
    <ligand>
        <name>Fe cation</name>
        <dbReference type="ChEBI" id="CHEBI:24875"/>
        <note>catalytic</note>
    </ligand>
</feature>
<dbReference type="InterPro" id="IPR004294">
    <property type="entry name" value="Carotenoid_Oase"/>
</dbReference>
<keyword evidence="4 5" id="KW-0408">Iron</keyword>
<reference evidence="7 8" key="1">
    <citation type="submission" date="2021-02" db="EMBL/GenBank/DDBJ databases">
        <title>Genome assembly of Pseudopithomyces chartarum.</title>
        <authorList>
            <person name="Jauregui R."/>
            <person name="Singh J."/>
            <person name="Voisey C."/>
        </authorList>
    </citation>
    <scope>NUCLEOTIDE SEQUENCE [LARGE SCALE GENOMIC DNA]</scope>
    <source>
        <strain evidence="7 8">AGR01</strain>
    </source>
</reference>
<dbReference type="GO" id="GO:0046872">
    <property type="term" value="F:metal ion binding"/>
    <property type="evidence" value="ECO:0007669"/>
    <property type="project" value="UniProtKB-KW"/>
</dbReference>
<evidence type="ECO:0000256" key="1">
    <source>
        <dbReference type="ARBA" id="ARBA00006787"/>
    </source>
</evidence>
<dbReference type="GO" id="GO:0010436">
    <property type="term" value="F:carotenoid dioxygenase activity"/>
    <property type="evidence" value="ECO:0007669"/>
    <property type="project" value="TreeGrafter"/>
</dbReference>
<evidence type="ECO:0008006" key="9">
    <source>
        <dbReference type="Google" id="ProtNLM"/>
    </source>
</evidence>
<dbReference type="Proteomes" id="UP001280581">
    <property type="component" value="Unassembled WGS sequence"/>
</dbReference>
<comment type="similarity">
    <text evidence="1">Belongs to the carotenoid oxygenase family.</text>
</comment>
<name>A0AAN6LRR0_9PLEO</name>
<keyword evidence="6" id="KW-0732">Signal</keyword>
<feature type="chain" id="PRO_5042888093" description="Carotenoid oxygenase" evidence="6">
    <location>
        <begin position="22"/>
        <end position="556"/>
    </location>
</feature>
<evidence type="ECO:0000313" key="8">
    <source>
        <dbReference type="Proteomes" id="UP001280581"/>
    </source>
</evidence>
<comment type="cofactor">
    <cofactor evidence="5">
        <name>Fe(2+)</name>
        <dbReference type="ChEBI" id="CHEBI:29033"/>
    </cofactor>
    <text evidence="5">Binds 1 Fe(2+) ion per subunit.</text>
</comment>
<dbReference type="AlphaFoldDB" id="A0AAN6LRR0"/>
<dbReference type="Pfam" id="PF03055">
    <property type="entry name" value="RPE65"/>
    <property type="match status" value="1"/>
</dbReference>
<organism evidence="7 8">
    <name type="scientific">Pseudopithomyces chartarum</name>
    <dbReference type="NCBI Taxonomy" id="1892770"/>
    <lineage>
        <taxon>Eukaryota</taxon>
        <taxon>Fungi</taxon>
        <taxon>Dikarya</taxon>
        <taxon>Ascomycota</taxon>
        <taxon>Pezizomycotina</taxon>
        <taxon>Dothideomycetes</taxon>
        <taxon>Pleosporomycetidae</taxon>
        <taxon>Pleosporales</taxon>
        <taxon>Massarineae</taxon>
        <taxon>Didymosphaeriaceae</taxon>
        <taxon>Pseudopithomyces</taxon>
    </lineage>
</organism>
<keyword evidence="2 5" id="KW-0479">Metal-binding</keyword>
<dbReference type="PANTHER" id="PTHR10543:SF24">
    <property type="entry name" value="CAROTENOID ISOMEROOXYGENASE"/>
    <property type="match status" value="1"/>
</dbReference>
<keyword evidence="8" id="KW-1185">Reference proteome</keyword>
<feature type="binding site" evidence="5">
    <location>
        <position position="356"/>
    </location>
    <ligand>
        <name>Fe cation</name>
        <dbReference type="ChEBI" id="CHEBI:24875"/>
        <note>catalytic</note>
    </ligand>
</feature>
<evidence type="ECO:0000256" key="2">
    <source>
        <dbReference type="ARBA" id="ARBA00022723"/>
    </source>
</evidence>
<keyword evidence="3" id="KW-0560">Oxidoreductase</keyword>
<dbReference type="PANTHER" id="PTHR10543">
    <property type="entry name" value="BETA-CAROTENE DIOXYGENASE"/>
    <property type="match status" value="1"/>
</dbReference>
<accession>A0AAN6LRR0</accession>
<evidence type="ECO:0000256" key="3">
    <source>
        <dbReference type="ARBA" id="ARBA00023002"/>
    </source>
</evidence>
<evidence type="ECO:0000256" key="6">
    <source>
        <dbReference type="SAM" id="SignalP"/>
    </source>
</evidence>